<proteinExistence type="predicted"/>
<evidence type="ECO:0000256" key="1">
    <source>
        <dbReference type="SAM" id="MobiDB-lite"/>
    </source>
</evidence>
<protein>
    <submittedName>
        <fullName evidence="3">Conjugal transfer protein TraE</fullName>
    </submittedName>
</protein>
<dbReference type="AlphaFoldDB" id="A0A6F8SIC4"/>
<dbReference type="PANTHER" id="PTHR30121">
    <property type="entry name" value="UNCHARACTERIZED PROTEIN YJGR-RELATED"/>
    <property type="match status" value="1"/>
</dbReference>
<dbReference type="EMBL" id="AP022829">
    <property type="protein sequence ID" value="BCA87932.1"/>
    <property type="molecule type" value="Genomic_DNA"/>
</dbReference>
<dbReference type="InterPro" id="IPR051162">
    <property type="entry name" value="T4SS_component"/>
</dbReference>
<dbReference type="PANTHER" id="PTHR30121:SF6">
    <property type="entry name" value="SLR6007 PROTEIN"/>
    <property type="match status" value="1"/>
</dbReference>
<name>A0A6F8SIC4_9ACTN</name>
<dbReference type="SUPFAM" id="SSF52540">
    <property type="entry name" value="P-loop containing nucleoside triphosphate hydrolases"/>
    <property type="match status" value="1"/>
</dbReference>
<dbReference type="InterPro" id="IPR027417">
    <property type="entry name" value="P-loop_NTPase"/>
</dbReference>
<feature type="domain" description="Helicase HerA central" evidence="2">
    <location>
        <begin position="510"/>
        <end position="575"/>
    </location>
</feature>
<evidence type="ECO:0000313" key="3">
    <source>
        <dbReference type="EMBL" id="BCA87932.1"/>
    </source>
</evidence>
<dbReference type="Proteomes" id="UP000501727">
    <property type="component" value="Chromosome"/>
</dbReference>
<evidence type="ECO:0000313" key="4">
    <source>
        <dbReference type="Proteomes" id="UP000501727"/>
    </source>
</evidence>
<evidence type="ECO:0000259" key="2">
    <source>
        <dbReference type="Pfam" id="PF01935"/>
    </source>
</evidence>
<feature type="compositionally biased region" description="Basic and acidic residues" evidence="1">
    <location>
        <begin position="62"/>
        <end position="74"/>
    </location>
</feature>
<reference evidence="4" key="1">
    <citation type="journal article" date="2020" name="Microbiol. Resour. Announc.">
        <title>Complete Genome Sequence of Adlercreutzia sp. Strain 8CFCBH1, a Potent Producer of Equol, Isolated from Healthy Japanese Feces.</title>
        <authorList>
            <person name="Ogata Y."/>
            <person name="Sakamoto M."/>
            <person name="Ohkuma M."/>
            <person name="Hattori M."/>
            <person name="Suda W."/>
        </authorList>
    </citation>
    <scope>NUCLEOTIDE SEQUENCE [LARGE SCALE GENOMIC DNA]</scope>
    <source>
        <strain evidence="4">8CFCBH1</strain>
    </source>
</reference>
<feature type="compositionally biased region" description="Polar residues" evidence="1">
    <location>
        <begin position="48"/>
        <end position="61"/>
    </location>
</feature>
<dbReference type="Pfam" id="PF01935">
    <property type="entry name" value="DUF87"/>
    <property type="match status" value="1"/>
</dbReference>
<organism evidence="3 4">
    <name type="scientific">Adlercreutzia hattorii</name>
    <dbReference type="NCBI Taxonomy" id="2707299"/>
    <lineage>
        <taxon>Bacteria</taxon>
        <taxon>Bacillati</taxon>
        <taxon>Actinomycetota</taxon>
        <taxon>Coriobacteriia</taxon>
        <taxon>Eggerthellales</taxon>
        <taxon>Eggerthellaceae</taxon>
        <taxon>Adlercreutzia</taxon>
    </lineage>
</organism>
<keyword evidence="4" id="KW-1185">Reference proteome</keyword>
<dbReference type="InterPro" id="IPR002789">
    <property type="entry name" value="HerA_central"/>
</dbReference>
<dbReference type="KEGG" id="ahat:ADCFC_05510"/>
<dbReference type="Gene3D" id="1.10.8.730">
    <property type="match status" value="1"/>
</dbReference>
<dbReference type="Gene3D" id="3.40.50.300">
    <property type="entry name" value="P-loop containing nucleotide triphosphate hydrolases"/>
    <property type="match status" value="1"/>
</dbReference>
<dbReference type="NCBIfam" id="NF045971">
    <property type="entry name" value="conju_CD1110"/>
    <property type="match status" value="1"/>
</dbReference>
<sequence length="864" mass="97066">MSQRENAKSARKERASDKEKLKAEKKLAKARIRSERAARAKSKRERSGSTSFIKQLMGSASRSDRSKKAHEEKLKRQKKARAQAGEIASYIGYDAIYKDGIAQVEDGLFSQTIEFSDISYQSARRENQQNIFTVLSSLYNYFGADSCVQLTIANVPIPDEEIGKKRFFKASDPDTEKYAKEYNRILNDKMREGVSNLTRHRYLTYMVGADDVWEAVPKLSRIKGDVIDTLSRIRCEAHALNGTERIEAIQSQLRPKSPFTFDWDKVSPVSNTRTKDLIAPALIDFKPHGRADIFRVDDAYGCVVSIRTFGSMLEDDYLAKIIDLPMPLSVNLHIQPIAQSDALALVKRQLDWMDKEIIDEQMSAMKKGYDYTILPPELRYSKEEAEELLDFLRNKNERLFTYTGLIYTYADTVEALERQVDQIVSIGQGNSLGIEPLYYRQRQALNSVLPLGMNHIDVARYLTTGQIAMQMPFASLELNQEGGGYYGQSKQSGNLVICNRKKLASPMGFVCGKPGSGKSFSVKREITNTVLAYPEDEIIIFDPAGEYGNLIEALGGVNVRLAPDADTALNPFDLSDVEGRADAAQLAFKIDAFLALSSAMMAESSEGLPEADKSIITRCVEAAYSRCADGQGMPTLSDFHEILNGQPEAEARDIALRYERYVTGALSFFNRQSNVGFDNRITNIDLHDLSTNMRVFGMLTALEAVRNRMYANFERGITTWLYIDEVQSLFGHPTIIDYFAKFWAEGRKFNLICTGISQNTSHMLTHERARTMVLNSDFMLLHKQASQDLAAWADMLSLSAAEKEYIDESIKAGEGLLVAGGARVPIRDDFPKGALYDLWNTKPEEIAQLKRAHLFESNAKRGRG</sequence>
<reference evidence="4" key="2">
    <citation type="submission" date="2020-03" db="EMBL/GenBank/DDBJ databases">
        <title>Complete Genome Sequence of Adlercreutzia sp. strain 8CFCBH1 Producing Equol, Isolated from Healthy Japanese Feces.</title>
        <authorList>
            <person name="Ogata Y."/>
            <person name="Sakamoto M."/>
            <person name="Ohkuma M."/>
            <person name="Hattori M."/>
            <person name="Suda W."/>
        </authorList>
    </citation>
    <scope>NUCLEOTIDE SEQUENCE [LARGE SCALE GENOMIC DNA]</scope>
    <source>
        <strain evidence="4">8CFCBH1</strain>
    </source>
</reference>
<feature type="compositionally biased region" description="Basic and acidic residues" evidence="1">
    <location>
        <begin position="1"/>
        <end position="38"/>
    </location>
</feature>
<feature type="region of interest" description="Disordered" evidence="1">
    <location>
        <begin position="1"/>
        <end position="80"/>
    </location>
</feature>
<gene>
    <name evidence="3" type="ORF">ADCFC_04310</name>
</gene>
<accession>A0A6F8SIC4</accession>